<protein>
    <submittedName>
        <fullName evidence="2">Uncharacterized protein</fullName>
    </submittedName>
</protein>
<gene>
    <name evidence="2" type="ORF">TSUD_100700</name>
</gene>
<evidence type="ECO:0000256" key="1">
    <source>
        <dbReference type="SAM" id="MobiDB-lite"/>
    </source>
</evidence>
<evidence type="ECO:0000313" key="3">
    <source>
        <dbReference type="Proteomes" id="UP000242715"/>
    </source>
</evidence>
<dbReference type="Proteomes" id="UP000242715">
    <property type="component" value="Unassembled WGS sequence"/>
</dbReference>
<proteinExistence type="predicted"/>
<evidence type="ECO:0000313" key="2">
    <source>
        <dbReference type="EMBL" id="GAU44423.1"/>
    </source>
</evidence>
<accession>A0A2Z6NQP0</accession>
<name>A0A2Z6NQP0_TRISU</name>
<keyword evidence="3" id="KW-1185">Reference proteome</keyword>
<feature type="region of interest" description="Disordered" evidence="1">
    <location>
        <begin position="16"/>
        <end position="66"/>
    </location>
</feature>
<sequence>MANNKIDVNKIDANNKKTDANNKTENMIDAENNKIENKTEADSSTVASANGNGKNTKGYSKQIWIT</sequence>
<feature type="compositionally biased region" description="Polar residues" evidence="1">
    <location>
        <begin position="42"/>
        <end position="66"/>
    </location>
</feature>
<dbReference type="AlphaFoldDB" id="A0A2Z6NQP0"/>
<reference evidence="3" key="1">
    <citation type="journal article" date="2017" name="Front. Plant Sci.">
        <title>Climate Clever Clovers: New Paradigm to Reduce the Environmental Footprint of Ruminants by Breeding Low Methanogenic Forages Utilizing Haplotype Variation.</title>
        <authorList>
            <person name="Kaur P."/>
            <person name="Appels R."/>
            <person name="Bayer P.E."/>
            <person name="Keeble-Gagnere G."/>
            <person name="Wang J."/>
            <person name="Hirakawa H."/>
            <person name="Shirasawa K."/>
            <person name="Vercoe P."/>
            <person name="Stefanova K."/>
            <person name="Durmic Z."/>
            <person name="Nichols P."/>
            <person name="Revell C."/>
            <person name="Isobe S.N."/>
            <person name="Edwards D."/>
            <person name="Erskine W."/>
        </authorList>
    </citation>
    <scope>NUCLEOTIDE SEQUENCE [LARGE SCALE GENOMIC DNA]</scope>
    <source>
        <strain evidence="3">cv. Daliak</strain>
    </source>
</reference>
<organism evidence="2 3">
    <name type="scientific">Trifolium subterraneum</name>
    <name type="common">Subterranean clover</name>
    <dbReference type="NCBI Taxonomy" id="3900"/>
    <lineage>
        <taxon>Eukaryota</taxon>
        <taxon>Viridiplantae</taxon>
        <taxon>Streptophyta</taxon>
        <taxon>Embryophyta</taxon>
        <taxon>Tracheophyta</taxon>
        <taxon>Spermatophyta</taxon>
        <taxon>Magnoliopsida</taxon>
        <taxon>eudicotyledons</taxon>
        <taxon>Gunneridae</taxon>
        <taxon>Pentapetalae</taxon>
        <taxon>rosids</taxon>
        <taxon>fabids</taxon>
        <taxon>Fabales</taxon>
        <taxon>Fabaceae</taxon>
        <taxon>Papilionoideae</taxon>
        <taxon>50 kb inversion clade</taxon>
        <taxon>NPAAA clade</taxon>
        <taxon>Hologalegina</taxon>
        <taxon>IRL clade</taxon>
        <taxon>Trifolieae</taxon>
        <taxon>Trifolium</taxon>
    </lineage>
</organism>
<feature type="compositionally biased region" description="Basic and acidic residues" evidence="1">
    <location>
        <begin position="31"/>
        <end position="41"/>
    </location>
</feature>
<dbReference type="EMBL" id="DF974041">
    <property type="protein sequence ID" value="GAU44423.1"/>
    <property type="molecule type" value="Genomic_DNA"/>
</dbReference>